<feature type="compositionally biased region" description="Basic residues" evidence="1">
    <location>
        <begin position="51"/>
        <end position="64"/>
    </location>
</feature>
<dbReference type="EMBL" id="CAJVPI010004585">
    <property type="protein sequence ID" value="CAG8668737.1"/>
    <property type="molecule type" value="Genomic_DNA"/>
</dbReference>
<accession>A0A9N9EC08</accession>
<evidence type="ECO:0000256" key="1">
    <source>
        <dbReference type="SAM" id="MobiDB-lite"/>
    </source>
</evidence>
<comment type="caution">
    <text evidence="2">The sequence shown here is derived from an EMBL/GenBank/DDBJ whole genome shotgun (WGS) entry which is preliminary data.</text>
</comment>
<protein>
    <submittedName>
        <fullName evidence="2">11233_t:CDS:1</fullName>
    </submittedName>
</protein>
<dbReference type="Proteomes" id="UP000789739">
    <property type="component" value="Unassembled WGS sequence"/>
</dbReference>
<keyword evidence="3" id="KW-1185">Reference proteome</keyword>
<evidence type="ECO:0000313" key="2">
    <source>
        <dbReference type="EMBL" id="CAG8668737.1"/>
    </source>
</evidence>
<feature type="region of interest" description="Disordered" evidence="1">
    <location>
        <begin position="35"/>
        <end position="64"/>
    </location>
</feature>
<evidence type="ECO:0000313" key="3">
    <source>
        <dbReference type="Proteomes" id="UP000789739"/>
    </source>
</evidence>
<gene>
    <name evidence="2" type="ORF">PBRASI_LOCUS11186</name>
</gene>
<feature type="compositionally biased region" description="Basic and acidic residues" evidence="1">
    <location>
        <begin position="41"/>
        <end position="50"/>
    </location>
</feature>
<dbReference type="AlphaFoldDB" id="A0A9N9EC08"/>
<organism evidence="2 3">
    <name type="scientific">Paraglomus brasilianum</name>
    <dbReference type="NCBI Taxonomy" id="144538"/>
    <lineage>
        <taxon>Eukaryota</taxon>
        <taxon>Fungi</taxon>
        <taxon>Fungi incertae sedis</taxon>
        <taxon>Mucoromycota</taxon>
        <taxon>Glomeromycotina</taxon>
        <taxon>Glomeromycetes</taxon>
        <taxon>Paraglomerales</taxon>
        <taxon>Paraglomeraceae</taxon>
        <taxon>Paraglomus</taxon>
    </lineage>
</organism>
<reference evidence="2" key="1">
    <citation type="submission" date="2021-06" db="EMBL/GenBank/DDBJ databases">
        <authorList>
            <person name="Kallberg Y."/>
            <person name="Tangrot J."/>
            <person name="Rosling A."/>
        </authorList>
    </citation>
    <scope>NUCLEOTIDE SEQUENCE</scope>
    <source>
        <strain evidence="2">BR232B</strain>
    </source>
</reference>
<name>A0A9N9EC08_9GLOM</name>
<sequence length="64" mass="7244">MSGLLLFIGNFFKAVSEKPCEAVWAVSGDGSVWELDEPDSEECKKKDQKNDKKKGKKKNKKGRR</sequence>
<proteinExistence type="predicted"/>